<sequence length="129" mass="13456">MKCFAPIAILAAFALAACNNSPAEDAGDDPAETPSGATETAAAGADGSEDLFVAACLEASNNTPNMCECLSEKAQADLTDTGRDFLVASMLDQEDRLMSLRADMDGEEVIATSRFLVDASVECAREGRQ</sequence>
<accession>A0ABU7LN77</accession>
<protein>
    <submittedName>
        <fullName evidence="3">Uncharacterized protein</fullName>
    </submittedName>
</protein>
<dbReference type="EMBL" id="JAZDRP010000002">
    <property type="protein sequence ID" value="MEE2525342.1"/>
    <property type="molecule type" value="Genomic_DNA"/>
</dbReference>
<evidence type="ECO:0000313" key="4">
    <source>
        <dbReference type="Proteomes" id="UP001354971"/>
    </source>
</evidence>
<gene>
    <name evidence="3" type="ORF">V0U79_03115</name>
</gene>
<evidence type="ECO:0000256" key="2">
    <source>
        <dbReference type="SAM" id="SignalP"/>
    </source>
</evidence>
<organism evidence="3 4">
    <name type="scientific">Hyphobacterium lacteum</name>
    <dbReference type="NCBI Taxonomy" id="3116575"/>
    <lineage>
        <taxon>Bacteria</taxon>
        <taxon>Pseudomonadati</taxon>
        <taxon>Pseudomonadota</taxon>
        <taxon>Alphaproteobacteria</taxon>
        <taxon>Maricaulales</taxon>
        <taxon>Maricaulaceae</taxon>
        <taxon>Hyphobacterium</taxon>
    </lineage>
</organism>
<proteinExistence type="predicted"/>
<name>A0ABU7LN77_9PROT</name>
<dbReference type="PROSITE" id="PS51257">
    <property type="entry name" value="PROKAR_LIPOPROTEIN"/>
    <property type="match status" value="1"/>
</dbReference>
<evidence type="ECO:0000313" key="3">
    <source>
        <dbReference type="EMBL" id="MEE2525342.1"/>
    </source>
</evidence>
<keyword evidence="4" id="KW-1185">Reference proteome</keyword>
<dbReference type="Proteomes" id="UP001354971">
    <property type="component" value="Unassembled WGS sequence"/>
</dbReference>
<feature type="signal peptide" evidence="2">
    <location>
        <begin position="1"/>
        <end position="23"/>
    </location>
</feature>
<evidence type="ECO:0000256" key="1">
    <source>
        <dbReference type="SAM" id="MobiDB-lite"/>
    </source>
</evidence>
<dbReference type="RefSeq" id="WP_330198005.1">
    <property type="nucleotide sequence ID" value="NZ_JAZDRP010000002.1"/>
</dbReference>
<feature type="region of interest" description="Disordered" evidence="1">
    <location>
        <begin position="22"/>
        <end position="45"/>
    </location>
</feature>
<reference evidence="3 4" key="1">
    <citation type="submission" date="2024-01" db="EMBL/GenBank/DDBJ databases">
        <title>Hyphobacterium bacterium isolated from marine sediment.</title>
        <authorList>
            <person name="Zhao S."/>
        </authorList>
    </citation>
    <scope>NUCLEOTIDE SEQUENCE [LARGE SCALE GENOMIC DNA]</scope>
    <source>
        <strain evidence="4">HN65</strain>
    </source>
</reference>
<feature type="chain" id="PRO_5047141872" evidence="2">
    <location>
        <begin position="24"/>
        <end position="129"/>
    </location>
</feature>
<comment type="caution">
    <text evidence="3">The sequence shown here is derived from an EMBL/GenBank/DDBJ whole genome shotgun (WGS) entry which is preliminary data.</text>
</comment>
<feature type="compositionally biased region" description="Low complexity" evidence="1">
    <location>
        <begin position="32"/>
        <end position="45"/>
    </location>
</feature>
<keyword evidence="2" id="KW-0732">Signal</keyword>